<reference evidence="3 4" key="1">
    <citation type="journal article" date="2010" name="Stand. Genomic Sci.">
        <title>Complete genome sequence of Ignisphaera aggregans type strain (AQ1.S1).</title>
        <authorList>
            <person name="Goker M."/>
            <person name="Held B."/>
            <person name="Lapidus A."/>
            <person name="Nolan M."/>
            <person name="Spring S."/>
            <person name="Yasawong M."/>
            <person name="Lucas S."/>
            <person name="Glavina Del Rio T."/>
            <person name="Tice H."/>
            <person name="Cheng J.F."/>
            <person name="Goodwin L."/>
            <person name="Tapia R."/>
            <person name="Pitluck S."/>
            <person name="Liolios K."/>
            <person name="Ivanova N."/>
            <person name="Mavromatis K."/>
            <person name="Mikhailova N."/>
            <person name="Pati A."/>
            <person name="Chen A."/>
            <person name="Palaniappan K."/>
            <person name="Brambilla E."/>
            <person name="Land M."/>
            <person name="Hauser L."/>
            <person name="Chang Y.J."/>
            <person name="Jeffries C.D."/>
            <person name="Brettin T."/>
            <person name="Detter J.C."/>
            <person name="Han C."/>
            <person name="Rohde M."/>
            <person name="Sikorski J."/>
            <person name="Woyke T."/>
            <person name="Bristow J."/>
            <person name="Eisen J.A."/>
            <person name="Markowitz V."/>
            <person name="Hugenholtz P."/>
            <person name="Kyrpides N.C."/>
            <person name="Klenk H.P."/>
        </authorList>
    </citation>
    <scope>NUCLEOTIDE SEQUENCE [LARGE SCALE GENOMIC DNA]</scope>
    <source>
        <strain evidence="4">DSM 17230 / JCM 13409 / AQ1.S1</strain>
    </source>
</reference>
<dbReference type="PANTHER" id="PTHR35579:SF3">
    <property type="entry name" value="CRISPR SYSTEM CMS ENDORIBONUCLEASE CSM3"/>
    <property type="match status" value="1"/>
</dbReference>
<dbReference type="PANTHER" id="PTHR35579">
    <property type="entry name" value="CRISPR SYSTEM CMS ENDORIBONUCLEASE CSM3"/>
    <property type="match status" value="1"/>
</dbReference>
<feature type="domain" description="CRISPR type III-associated protein" evidence="2">
    <location>
        <begin position="14"/>
        <end position="343"/>
    </location>
</feature>
<dbReference type="KEGG" id="iag:Igag_0617"/>
<dbReference type="AlphaFoldDB" id="E0SSH9"/>
<evidence type="ECO:0000256" key="1">
    <source>
        <dbReference type="ARBA" id="ARBA00023118"/>
    </source>
</evidence>
<dbReference type="InterPro" id="IPR005537">
    <property type="entry name" value="RAMP_III_fam"/>
</dbReference>
<dbReference type="BioCyc" id="IAGG583356:GHAH-617-MONOMER"/>
<proteinExistence type="predicted"/>
<dbReference type="HOGENOM" id="CLU_635551_0_0_2"/>
<keyword evidence="1" id="KW-0051">Antiviral defense</keyword>
<keyword evidence="4" id="KW-1185">Reference proteome</keyword>
<evidence type="ECO:0000313" key="3">
    <source>
        <dbReference type="EMBL" id="ADM27451.1"/>
    </source>
</evidence>
<accession>E0SSH9</accession>
<protein>
    <recommendedName>
        <fullName evidence="2">CRISPR type III-associated protein domain-containing protein</fullName>
    </recommendedName>
</protein>
<dbReference type="InterPro" id="IPR052216">
    <property type="entry name" value="CRISPR_Csm3_endoribonuclease"/>
</dbReference>
<dbReference type="Pfam" id="PF03787">
    <property type="entry name" value="RAMPs"/>
    <property type="match status" value="1"/>
</dbReference>
<gene>
    <name evidence="3" type="ordered locus">Igag_0617</name>
</gene>
<organism evidence="3 4">
    <name type="scientific">Ignisphaera aggregans (strain DSM 17230 / JCM 13409 / AQ1.S1)</name>
    <dbReference type="NCBI Taxonomy" id="583356"/>
    <lineage>
        <taxon>Archaea</taxon>
        <taxon>Thermoproteota</taxon>
        <taxon>Thermoprotei</taxon>
        <taxon>Desulfurococcales</taxon>
        <taxon>Desulfurococcaceae</taxon>
        <taxon>Ignisphaera</taxon>
    </lineage>
</organism>
<dbReference type="Proteomes" id="UP000001304">
    <property type="component" value="Chromosome"/>
</dbReference>
<dbReference type="EMBL" id="CP002098">
    <property type="protein sequence ID" value="ADM27451.1"/>
    <property type="molecule type" value="Genomic_DNA"/>
</dbReference>
<sequence length="431" mass="48111">MLPRYVKIYRIGVETLSPLHIGGERGIRPATIDLKVYRRIELRSGTSVEIPIIPGSTMKGILRHTFEDLLRSYVLDRLGSWQKVLNVIGRSLGIAIAGYAQVVRGGNICEDIANYLLRDQQIYVELPDDKGAGGVQGLDIAQCIREGMEEVVKKLSREEHGDIAKRLSNCAEKIPQVASLNIVALYPFVCDPTSPLTADLPDTAFLDVVRDRGITFRLFLSMALGRKFLFLQEVCPVCMLFGAPGRLSPLMFEDLKPVGDLGILPVRTRIAVDRDTATAKYGKLFTLEYIPPGTRFEGEIRIVMGMINSILRDKVDEILKILLKSLSFRPIGGFKSVGMGSIKIDLEKEVLSTPSNPDKLSEDIRNIFNDVFEEISKEIKNDEKTNARIDLLKRKLSVIGFDEEDVKAVGEALKYIVDHQKELLENLLGRG</sequence>
<dbReference type="GO" id="GO:0051607">
    <property type="term" value="P:defense response to virus"/>
    <property type="evidence" value="ECO:0007669"/>
    <property type="project" value="UniProtKB-KW"/>
</dbReference>
<dbReference type="STRING" id="583356.Igag_0617"/>
<evidence type="ECO:0000313" key="4">
    <source>
        <dbReference type="Proteomes" id="UP000001304"/>
    </source>
</evidence>
<evidence type="ECO:0000259" key="2">
    <source>
        <dbReference type="Pfam" id="PF03787"/>
    </source>
</evidence>
<name>E0SSH9_IGNAA</name>
<dbReference type="CDD" id="cd09726">
    <property type="entry name" value="RAMP_I_III"/>
    <property type="match status" value="1"/>
</dbReference>